<comment type="cofactor">
    <cofactor evidence="1">
        <name>adenosylcob(III)alamin</name>
        <dbReference type="ChEBI" id="CHEBI:18408"/>
    </cofactor>
</comment>
<evidence type="ECO:0000256" key="6">
    <source>
        <dbReference type="ARBA" id="ARBA00023235"/>
    </source>
</evidence>
<dbReference type="EMBL" id="SMUW01000026">
    <property type="protein sequence ID" value="TDK48835.1"/>
    <property type="molecule type" value="Genomic_DNA"/>
</dbReference>
<dbReference type="InterPro" id="IPR006099">
    <property type="entry name" value="MeMalonylCoA_mutase_a/b_cat"/>
</dbReference>
<dbReference type="FunFam" id="3.20.20.240:FF:000001">
    <property type="entry name" value="Probable methylmalonyl-coa mutase"/>
    <property type="match status" value="1"/>
</dbReference>
<dbReference type="Pfam" id="PF02310">
    <property type="entry name" value="B12-binding"/>
    <property type="match status" value="1"/>
</dbReference>
<dbReference type="InterPro" id="IPR006098">
    <property type="entry name" value="MMCoA_mutase_a_cat"/>
</dbReference>
<feature type="compositionally biased region" description="Polar residues" evidence="8">
    <location>
        <begin position="11"/>
        <end position="21"/>
    </location>
</feature>
<dbReference type="InterPro" id="IPR016176">
    <property type="entry name" value="Cbl-dep_enz_cat"/>
</dbReference>
<keyword evidence="5" id="KW-0479">Metal-binding</keyword>
<dbReference type="RefSeq" id="WP_133389821.1">
    <property type="nucleotide sequence ID" value="NZ_SMUW01000026.1"/>
</dbReference>
<dbReference type="SUPFAM" id="SSF52242">
    <property type="entry name" value="Cobalamin (vitamin B12)-binding domain"/>
    <property type="match status" value="1"/>
</dbReference>
<dbReference type="EC" id="5.4.99.2" evidence="3"/>
<dbReference type="CDD" id="cd02071">
    <property type="entry name" value="MM_CoA_mut_B12_BD"/>
    <property type="match status" value="1"/>
</dbReference>
<dbReference type="Gene3D" id="3.40.50.280">
    <property type="entry name" value="Cobalamin-binding domain"/>
    <property type="match status" value="1"/>
</dbReference>
<evidence type="ECO:0000256" key="1">
    <source>
        <dbReference type="ARBA" id="ARBA00001922"/>
    </source>
</evidence>
<protein>
    <recommendedName>
        <fullName evidence="3">methylmalonyl-CoA mutase</fullName>
        <ecNumber evidence="3">5.4.99.2</ecNumber>
    </recommendedName>
</protein>
<dbReference type="GO" id="GO:0019678">
    <property type="term" value="P:propionate metabolic process, methylmalonyl pathway"/>
    <property type="evidence" value="ECO:0007669"/>
    <property type="project" value="TreeGrafter"/>
</dbReference>
<evidence type="ECO:0000256" key="8">
    <source>
        <dbReference type="SAM" id="MobiDB-lite"/>
    </source>
</evidence>
<dbReference type="NCBIfam" id="TIGR00641">
    <property type="entry name" value="acid_CoA_mut_N"/>
    <property type="match status" value="1"/>
</dbReference>
<dbReference type="Gene3D" id="3.20.20.240">
    <property type="entry name" value="Methylmalonyl-CoA mutase"/>
    <property type="match status" value="1"/>
</dbReference>
<evidence type="ECO:0000256" key="7">
    <source>
        <dbReference type="ARBA" id="ARBA00023285"/>
    </source>
</evidence>
<dbReference type="Proteomes" id="UP000295438">
    <property type="component" value="Unassembled WGS sequence"/>
</dbReference>
<dbReference type="CDD" id="cd03679">
    <property type="entry name" value="MM_CoA_mutase_alpha_like"/>
    <property type="match status" value="1"/>
</dbReference>
<feature type="region of interest" description="Disordered" evidence="8">
    <location>
        <begin position="1"/>
        <end position="23"/>
    </location>
</feature>
<proteinExistence type="inferred from homology"/>
<dbReference type="GO" id="GO:0005737">
    <property type="term" value="C:cytoplasm"/>
    <property type="evidence" value="ECO:0007669"/>
    <property type="project" value="TreeGrafter"/>
</dbReference>
<comment type="similarity">
    <text evidence="2">Belongs to the methylmalonyl-CoA mutase family.</text>
</comment>
<dbReference type="GO" id="GO:0031419">
    <property type="term" value="F:cobalamin binding"/>
    <property type="evidence" value="ECO:0007669"/>
    <property type="project" value="UniProtKB-KW"/>
</dbReference>
<dbReference type="PANTHER" id="PTHR48101:SF4">
    <property type="entry name" value="METHYLMALONYL-COA MUTASE, MITOCHONDRIAL"/>
    <property type="match status" value="1"/>
</dbReference>
<dbReference type="SUPFAM" id="SSF51703">
    <property type="entry name" value="Cobalamin (vitamin B12)-dependent enzymes"/>
    <property type="match status" value="1"/>
</dbReference>
<evidence type="ECO:0000256" key="4">
    <source>
        <dbReference type="ARBA" id="ARBA00022628"/>
    </source>
</evidence>
<evidence type="ECO:0000313" key="10">
    <source>
        <dbReference type="EMBL" id="TDK48835.1"/>
    </source>
</evidence>
<keyword evidence="6 10" id="KW-0413">Isomerase</keyword>
<evidence type="ECO:0000256" key="3">
    <source>
        <dbReference type="ARBA" id="ARBA00012398"/>
    </source>
</evidence>
<keyword evidence="7" id="KW-0170">Cobalt</keyword>
<dbReference type="PROSITE" id="PS51332">
    <property type="entry name" value="B12_BINDING"/>
    <property type="match status" value="1"/>
</dbReference>
<gene>
    <name evidence="10" type="primary">scpA</name>
    <name evidence="10" type="ORF">E1898_03410</name>
</gene>
<dbReference type="InterPro" id="IPR006158">
    <property type="entry name" value="Cobalamin-bd"/>
</dbReference>
<accession>A0A4R5VB22</accession>
<evidence type="ECO:0000256" key="2">
    <source>
        <dbReference type="ARBA" id="ARBA00008465"/>
    </source>
</evidence>
<organism evidence="10 11">
    <name type="scientific">Algoriphagus formosus</name>
    <dbReference type="NCBI Taxonomy" id="2007308"/>
    <lineage>
        <taxon>Bacteria</taxon>
        <taxon>Pseudomonadati</taxon>
        <taxon>Bacteroidota</taxon>
        <taxon>Cytophagia</taxon>
        <taxon>Cytophagales</taxon>
        <taxon>Cyclobacteriaceae</taxon>
        <taxon>Algoriphagus</taxon>
    </lineage>
</organism>
<dbReference type="PANTHER" id="PTHR48101">
    <property type="entry name" value="METHYLMALONYL-COA MUTASE, MITOCHONDRIAL-RELATED"/>
    <property type="match status" value="1"/>
</dbReference>
<dbReference type="FunFam" id="3.40.50.280:FF:000002">
    <property type="entry name" value="Methylmalonyl-CoA mutase, mitochondrial"/>
    <property type="match status" value="1"/>
</dbReference>
<reference evidence="10 11" key="1">
    <citation type="submission" date="2019-03" db="EMBL/GenBank/DDBJ databases">
        <title>Algoriphagus aquimaris sp. nov., isolated form marine sediment in Pohang, Korea.</title>
        <authorList>
            <person name="Kim J."/>
            <person name="Yoon S.-H."/>
            <person name="Lee S.-S."/>
        </authorList>
    </citation>
    <scope>NUCLEOTIDE SEQUENCE [LARGE SCALE GENOMIC DNA]</scope>
    <source>
        <strain evidence="10 11">F21</strain>
    </source>
</reference>
<dbReference type="NCBIfam" id="TIGR00640">
    <property type="entry name" value="acid_CoA_mut_C"/>
    <property type="match status" value="1"/>
</dbReference>
<evidence type="ECO:0000256" key="5">
    <source>
        <dbReference type="ARBA" id="ARBA00022723"/>
    </source>
</evidence>
<dbReference type="GO" id="GO:0004494">
    <property type="term" value="F:methylmalonyl-CoA mutase activity"/>
    <property type="evidence" value="ECO:0007669"/>
    <property type="project" value="UniProtKB-EC"/>
</dbReference>
<feature type="domain" description="B12-binding" evidence="9">
    <location>
        <begin position="578"/>
        <end position="706"/>
    </location>
</feature>
<evidence type="ECO:0000313" key="11">
    <source>
        <dbReference type="Proteomes" id="UP000295438"/>
    </source>
</evidence>
<dbReference type="NCBIfam" id="NF006944">
    <property type="entry name" value="PRK09426.1"/>
    <property type="match status" value="1"/>
</dbReference>
<comment type="caution">
    <text evidence="10">The sequence shown here is derived from an EMBL/GenBank/DDBJ whole genome shotgun (WGS) entry which is preliminary data.</text>
</comment>
<dbReference type="InterPro" id="IPR006159">
    <property type="entry name" value="Acid_CoA_mut_C"/>
</dbReference>
<sequence>MRPDFSDWNMDKQSTTTSQSDARWMSPEQIEVPPFFDPTSIKKLDHLKFSAGIPPYLRGPYASMYVMRPWTIRQYAGFSTAEESNAFYRRNLAAGQKGLSVAFDLPTHRGYDSDHPRVVGDVGKAGVAIDTVEDMKLLFDQIPLDQMSVSMTMNGAVIPVLAFYIVAAEEQGVSPEKLSGTIQNDILKEFMVRNTYIYPPVPSMQLIADIFEYTSKYMPRFNSISISGYHMQEAGATADLELAYTLADGLEYLRTGIKAGLDIDEFAPRLSFFWAIGMNYFMEIAKMRAGRLLWAKIVKQFNPKNSKSMALRTHCQTSGWSLTEQDPYNNITRTAIEALGAAMGHTQSLHTNSLDEAIALPTDFSARIARNTQLILQEETGITDVVDPWGGSLYVEYLTDQLVEKAWKLIEEVESLGGMAKAIEAGVPKLRIEEAAAKKQARIDSGQDIIVGVNRYQIDEESTIELLEVDNQAVRESQIKRLEQVKSSRNEAKVQESLDRITEAAKSKSGNLLALAVDAARNRATLGEISDAMEKVFGRHQAQTKSVTGVYASEVKNQDSFKKALSLSDEFEKLEGRRPRILVAKMGQDGHDRGAKVIATGFADMGFDVDIGPLFQTPEEVAMQAVENDVHIVGASSLAAGHKTLIPQLIQELAKLGREDIMVVAGGVIPPKDYDFLYQQGVAAVFGPGTVLSEAAIKILQKLLVE</sequence>
<evidence type="ECO:0000259" key="9">
    <source>
        <dbReference type="PROSITE" id="PS51332"/>
    </source>
</evidence>
<keyword evidence="4" id="KW-0846">Cobalamin</keyword>
<dbReference type="GO" id="GO:0046872">
    <property type="term" value="F:metal ion binding"/>
    <property type="evidence" value="ECO:0007669"/>
    <property type="project" value="UniProtKB-KW"/>
</dbReference>
<name>A0A4R5VB22_9BACT</name>
<keyword evidence="11" id="KW-1185">Reference proteome</keyword>
<dbReference type="Pfam" id="PF01642">
    <property type="entry name" value="MM_CoA_mutase"/>
    <property type="match status" value="1"/>
</dbReference>
<dbReference type="AlphaFoldDB" id="A0A4R5VB22"/>
<dbReference type="InterPro" id="IPR036724">
    <property type="entry name" value="Cobalamin-bd_sf"/>
</dbReference>